<dbReference type="GO" id="GO:0005737">
    <property type="term" value="C:cytoplasm"/>
    <property type="evidence" value="ECO:0007669"/>
    <property type="project" value="TreeGrafter"/>
</dbReference>
<dbReference type="PANTHER" id="PTHR16305">
    <property type="entry name" value="TESTICULAR SOLUBLE ADENYLYL CYCLASE"/>
    <property type="match status" value="1"/>
</dbReference>
<evidence type="ECO:0000256" key="2">
    <source>
        <dbReference type="ARBA" id="ARBA00022840"/>
    </source>
</evidence>
<keyword evidence="1" id="KW-0547">Nucleotide-binding</keyword>
<keyword evidence="5" id="KW-1185">Reference proteome</keyword>
<evidence type="ECO:0000313" key="4">
    <source>
        <dbReference type="EMBL" id="MDA0167057.1"/>
    </source>
</evidence>
<dbReference type="RefSeq" id="WP_270046309.1">
    <property type="nucleotide sequence ID" value="NZ_JAPDOD010000086.1"/>
</dbReference>
<protein>
    <submittedName>
        <fullName evidence="4">AAA family ATPase</fullName>
    </submittedName>
</protein>
<dbReference type="GO" id="GO:0005524">
    <property type="term" value="F:ATP binding"/>
    <property type="evidence" value="ECO:0007669"/>
    <property type="project" value="UniProtKB-KW"/>
</dbReference>
<evidence type="ECO:0000259" key="3">
    <source>
        <dbReference type="Pfam" id="PF13191"/>
    </source>
</evidence>
<name>A0A9X3S6P5_9ACTN</name>
<dbReference type="EMBL" id="JAPDOD010000086">
    <property type="protein sequence ID" value="MDA0167057.1"/>
    <property type="molecule type" value="Genomic_DNA"/>
</dbReference>
<dbReference type="GO" id="GO:0004016">
    <property type="term" value="F:adenylate cyclase activity"/>
    <property type="evidence" value="ECO:0007669"/>
    <property type="project" value="TreeGrafter"/>
</dbReference>
<evidence type="ECO:0000256" key="1">
    <source>
        <dbReference type="ARBA" id="ARBA00022741"/>
    </source>
</evidence>
<reference evidence="4" key="1">
    <citation type="submission" date="2022-10" db="EMBL/GenBank/DDBJ databases">
        <title>The WGS of Solirubrobacter ginsenosidimutans DSM 21036.</title>
        <authorList>
            <person name="Jiang Z."/>
        </authorList>
    </citation>
    <scope>NUCLEOTIDE SEQUENCE</scope>
    <source>
        <strain evidence="4">DSM 21036</strain>
    </source>
</reference>
<sequence>MRRVADAFPFHADPRSPTADCATTLDRCPWPSARGPSALARCDGTVAAGGAAGLGSCWMDVAGEVAVVGRRAETARLTELAGRMAWGAPARVVLEGEGGIGKTVLWSRGVELARAAGARVLSASASAAARERPFAGLVDLADGFSGRVVAGLPAHQRGALAAALSAPGQEQPVADELAVSLAVLEVFRGMSAMGPLVVAVDDIQWLDEATARVLAYALRRVNAPVGLLAAARAGANGPGLVVLEGLSVERLTVEGLGPAAIDALLAARLGRRFTPPVLRRLVELVGGNPLHALELARALPADARLAPGEPLTVPETLAGLLERRLSILPESAHAWLAALAVSPRPSPALSERLEVHLGDALAAGILETDRRGQLRFTHPLLAAAAHGLVDDVHRRAIHRRLAELADDPEQRAAQLALGAEHPDAEVSDALDHAAAQAHRRGAPAAAAELAEQAARLTPPTQDGKRRARGRTAALYHVHAGDGPRARTLLSAVIDEQAPGPERARSLLDLAAISEQTTRAISLAERALAEAGTERTLLASIHQLLGSAFGMTGDLDRWEQHVTLAARLADANSPSLAAGAMSECALVRFLRGGGIQRELGKRAVTLARAARDGESITTPLLDAQFNLAIQLLIAGELDEARALIYARRDRPREGDAVAQSALTAEASWSSYLLTELELRAGRWSLADQHAEAAAAADASRSANLQASTLLARALVDAHRGRVEHARDAATIGLEVARAGGEQLFVWLHEAVLGFIALSLQDPLTAHRHLGPVVNALHGHGFVEPALPGAAPDAIEALIALGEFAAARTMLHELHATGERLNRRWAIASALRCRALLASATGDHERAIAAANAAIQAHRQLADPFARGRTLLARGAILGQAGQRRDAEHALAQARALFTQLGATLWIVRADRETRRLNDRAPTAKQRAETRG</sequence>
<accession>A0A9X3S6P5</accession>
<dbReference type="InterPro" id="IPR041664">
    <property type="entry name" value="AAA_16"/>
</dbReference>
<proteinExistence type="predicted"/>
<organism evidence="4 5">
    <name type="scientific">Solirubrobacter ginsenosidimutans</name>
    <dbReference type="NCBI Taxonomy" id="490573"/>
    <lineage>
        <taxon>Bacteria</taxon>
        <taxon>Bacillati</taxon>
        <taxon>Actinomycetota</taxon>
        <taxon>Thermoleophilia</taxon>
        <taxon>Solirubrobacterales</taxon>
        <taxon>Solirubrobacteraceae</taxon>
        <taxon>Solirubrobacter</taxon>
    </lineage>
</organism>
<dbReference type="SUPFAM" id="SSF48452">
    <property type="entry name" value="TPR-like"/>
    <property type="match status" value="1"/>
</dbReference>
<dbReference type="InterPro" id="IPR027417">
    <property type="entry name" value="P-loop_NTPase"/>
</dbReference>
<dbReference type="AlphaFoldDB" id="A0A9X3S6P5"/>
<keyword evidence="2" id="KW-0067">ATP-binding</keyword>
<dbReference type="InterPro" id="IPR011990">
    <property type="entry name" value="TPR-like_helical_dom_sf"/>
</dbReference>
<dbReference type="Gene3D" id="1.25.40.10">
    <property type="entry name" value="Tetratricopeptide repeat domain"/>
    <property type="match status" value="1"/>
</dbReference>
<dbReference type="Pfam" id="PF13191">
    <property type="entry name" value="AAA_16"/>
    <property type="match status" value="1"/>
</dbReference>
<feature type="domain" description="Orc1-like AAA ATPase" evidence="3">
    <location>
        <begin position="67"/>
        <end position="224"/>
    </location>
</feature>
<dbReference type="SUPFAM" id="SSF52540">
    <property type="entry name" value="P-loop containing nucleoside triphosphate hydrolases"/>
    <property type="match status" value="1"/>
</dbReference>
<comment type="caution">
    <text evidence="4">The sequence shown here is derived from an EMBL/GenBank/DDBJ whole genome shotgun (WGS) entry which is preliminary data.</text>
</comment>
<dbReference type="Proteomes" id="UP001149140">
    <property type="component" value="Unassembled WGS sequence"/>
</dbReference>
<gene>
    <name evidence="4" type="ORF">OM076_42745</name>
</gene>
<dbReference type="PANTHER" id="PTHR16305:SF35">
    <property type="entry name" value="TRANSCRIPTIONAL ACTIVATOR DOMAIN"/>
    <property type="match status" value="1"/>
</dbReference>
<evidence type="ECO:0000313" key="5">
    <source>
        <dbReference type="Proteomes" id="UP001149140"/>
    </source>
</evidence>